<evidence type="ECO:0000313" key="3">
    <source>
        <dbReference type="Proteomes" id="UP000238164"/>
    </source>
</evidence>
<feature type="domain" description="DUF3631" evidence="1">
    <location>
        <begin position="321"/>
        <end position="477"/>
    </location>
</feature>
<organism evidence="2 3">
    <name type="scientific">Micropruina glycogenica</name>
    <dbReference type="NCBI Taxonomy" id="75385"/>
    <lineage>
        <taxon>Bacteria</taxon>
        <taxon>Bacillati</taxon>
        <taxon>Actinomycetota</taxon>
        <taxon>Actinomycetes</taxon>
        <taxon>Propionibacteriales</taxon>
        <taxon>Nocardioidaceae</taxon>
        <taxon>Micropruina</taxon>
    </lineage>
</organism>
<evidence type="ECO:0000313" key="2">
    <source>
        <dbReference type="EMBL" id="SPD85522.1"/>
    </source>
</evidence>
<dbReference type="Proteomes" id="UP000238164">
    <property type="component" value="Chromosome 1"/>
</dbReference>
<gene>
    <name evidence="2" type="ORF">MPLG2_0486</name>
</gene>
<dbReference type="KEGG" id="mgg:MPLG2_0486"/>
<dbReference type="EMBL" id="LT985188">
    <property type="protein sequence ID" value="SPD85522.1"/>
    <property type="molecule type" value="Genomic_DNA"/>
</dbReference>
<keyword evidence="3" id="KW-1185">Reference proteome</keyword>
<name>A0A2N9JBK0_9ACTN</name>
<dbReference type="InterPro" id="IPR022081">
    <property type="entry name" value="DUF3631"/>
</dbReference>
<sequence length="490" mass="54179">MTMTQRPKRVGYRAMHYRVATERGPAWTETCADCGEGADEWSYDHLDPAELEAEDAANLGAPYSLDVEHYAPRCGSCHARFDKQMARERQGIVDDAAVMTMIEDGAEVGPVMPIEFGWYLRKFYRETRGMPDDPLSDLRELLGMYISTQDKADLDVLALWIAHTHLAARGVGTVTPRLSITAPSYGAGKSTALDFVRRLSHRGELITSTVSDALLPRLLQTEGMVTVCIDEADRVLKAENAGTMSVLNAGWQRGATTWVNQPASDGGWKPAKIETFAPVAIAANGTRLAADVRQRMIAVRLIRSDDMPEARWDGALQGVDDRLRARLGAMAERASHDVRVRNVRIPDGLEGRDRDRWSLLLATARAVGGPWVTKAEAMALADRDARAAEAAALGVAPNHQLAFDLFAVWREGETTVSTTELVERLIVHSPELWGVPSGKVLTAHSLSYRLREFYGVTPEQRNRVRGYSLSDIRKVWRAVSIPYDTEAPTE</sequence>
<dbReference type="AlphaFoldDB" id="A0A2N9JBK0"/>
<protein>
    <recommendedName>
        <fullName evidence="1">DUF3631 domain-containing protein</fullName>
    </recommendedName>
</protein>
<dbReference type="Pfam" id="PF12307">
    <property type="entry name" value="DUF3631"/>
    <property type="match status" value="1"/>
</dbReference>
<proteinExistence type="predicted"/>
<evidence type="ECO:0000259" key="1">
    <source>
        <dbReference type="Pfam" id="PF12307"/>
    </source>
</evidence>
<dbReference type="OrthoDB" id="3261135at2"/>
<accession>A0A2N9JBK0</accession>
<reference evidence="2 3" key="1">
    <citation type="submission" date="2018-02" db="EMBL/GenBank/DDBJ databases">
        <authorList>
            <person name="Cohen D.B."/>
            <person name="Kent A.D."/>
        </authorList>
    </citation>
    <scope>NUCLEOTIDE SEQUENCE [LARGE SCALE GENOMIC DNA]</scope>
    <source>
        <strain evidence="2">1</strain>
    </source>
</reference>